<feature type="binding site" description="covalent" evidence="9">
    <location>
        <position position="66"/>
    </location>
    <ligand>
        <name>heme c</name>
        <dbReference type="ChEBI" id="CHEBI:61717"/>
    </ligand>
</feature>
<organism evidence="13 14">
    <name type="scientific">Agaricicola taiwanensis</name>
    <dbReference type="NCBI Taxonomy" id="591372"/>
    <lineage>
        <taxon>Bacteria</taxon>
        <taxon>Pseudomonadati</taxon>
        <taxon>Pseudomonadota</taxon>
        <taxon>Alphaproteobacteria</taxon>
        <taxon>Rhodobacterales</taxon>
        <taxon>Paracoccaceae</taxon>
        <taxon>Agaricicola</taxon>
    </lineage>
</organism>
<dbReference type="GO" id="GO:0020037">
    <property type="term" value="F:heme binding"/>
    <property type="evidence" value="ECO:0007669"/>
    <property type="project" value="InterPro"/>
</dbReference>
<dbReference type="GO" id="GO:0046872">
    <property type="term" value="F:metal ion binding"/>
    <property type="evidence" value="ECO:0007669"/>
    <property type="project" value="UniProtKB-KW"/>
</dbReference>
<feature type="signal peptide" evidence="11">
    <location>
        <begin position="1"/>
        <end position="26"/>
    </location>
</feature>
<feature type="binding site" description="covalent" evidence="9">
    <location>
        <position position="67"/>
    </location>
    <ligand>
        <name>heme c</name>
        <dbReference type="ChEBI" id="CHEBI:61717"/>
    </ligand>
</feature>
<feature type="domain" description="Cytochrome c" evidence="12">
    <location>
        <begin position="50"/>
        <end position="240"/>
    </location>
</feature>
<dbReference type="PRINTS" id="PR00603">
    <property type="entry name" value="CYTOCHROMEC1"/>
</dbReference>
<comment type="cofactor">
    <cofactor evidence="9">
        <name>heme c</name>
        <dbReference type="ChEBI" id="CHEBI:61717"/>
    </cofactor>
    <text evidence="9">Binds 1 heme c group covalently per subunit.</text>
</comment>
<feature type="binding site" description="covalent" evidence="9">
    <location>
        <position position="206"/>
    </location>
    <ligand>
        <name>heme c</name>
        <dbReference type="ChEBI" id="CHEBI:61717"/>
    </ligand>
</feature>
<dbReference type="InterPro" id="IPR002326">
    <property type="entry name" value="Cyt_c1"/>
</dbReference>
<dbReference type="InterPro" id="IPR009056">
    <property type="entry name" value="Cyt_c-like_dom"/>
</dbReference>
<dbReference type="Gene3D" id="1.20.5.100">
    <property type="entry name" value="Cytochrome c1, transmembrane anchor, C-terminal"/>
    <property type="match status" value="1"/>
</dbReference>
<keyword evidence="8 10" id="KW-0472">Membrane</keyword>
<evidence type="ECO:0000313" key="14">
    <source>
        <dbReference type="Proteomes" id="UP000602745"/>
    </source>
</evidence>
<feature type="transmembrane region" description="Helical" evidence="10">
    <location>
        <begin position="250"/>
        <end position="268"/>
    </location>
</feature>
<proteinExistence type="predicted"/>
<dbReference type="AlphaFoldDB" id="A0A8J2YH29"/>
<gene>
    <name evidence="13" type="ORF">GCM10007276_16710</name>
</gene>
<comment type="subcellular location">
    <subcellularLocation>
        <location evidence="1">Membrane</location>
    </subcellularLocation>
</comment>
<keyword evidence="3 9" id="KW-0349">Heme</keyword>
<evidence type="ECO:0000256" key="11">
    <source>
        <dbReference type="SAM" id="SignalP"/>
    </source>
</evidence>
<evidence type="ECO:0000256" key="6">
    <source>
        <dbReference type="ARBA" id="ARBA00022989"/>
    </source>
</evidence>
<comment type="caution">
    <text evidence="13">The sequence shown here is derived from an EMBL/GenBank/DDBJ whole genome shotgun (WGS) entry which is preliminary data.</text>
</comment>
<dbReference type="SUPFAM" id="SSF46626">
    <property type="entry name" value="Cytochrome c"/>
    <property type="match status" value="1"/>
</dbReference>
<keyword evidence="14" id="KW-1185">Reference proteome</keyword>
<dbReference type="PANTHER" id="PTHR10266:SF3">
    <property type="entry name" value="CYTOCHROME C1, HEME PROTEIN, MITOCHONDRIAL"/>
    <property type="match status" value="1"/>
</dbReference>
<dbReference type="PROSITE" id="PS51007">
    <property type="entry name" value="CYTC"/>
    <property type="match status" value="1"/>
</dbReference>
<dbReference type="RefSeq" id="WP_188409301.1">
    <property type="nucleotide sequence ID" value="NZ_BMCP01000002.1"/>
</dbReference>
<dbReference type="GO" id="GO:0009055">
    <property type="term" value="F:electron transfer activity"/>
    <property type="evidence" value="ECO:0007669"/>
    <property type="project" value="InterPro"/>
</dbReference>
<protein>
    <recommendedName>
        <fullName evidence="2">Cytochrome c1</fullName>
    </recommendedName>
</protein>
<dbReference type="PANTHER" id="PTHR10266">
    <property type="entry name" value="CYTOCHROME C1"/>
    <property type="match status" value="1"/>
</dbReference>
<reference evidence="13" key="2">
    <citation type="submission" date="2020-09" db="EMBL/GenBank/DDBJ databases">
        <authorList>
            <person name="Sun Q."/>
            <person name="Sedlacek I."/>
        </authorList>
    </citation>
    <scope>NUCLEOTIDE SEQUENCE</scope>
    <source>
        <strain evidence="13">CCM 7684</strain>
    </source>
</reference>
<evidence type="ECO:0000256" key="3">
    <source>
        <dbReference type="ARBA" id="ARBA00022617"/>
    </source>
</evidence>
<evidence type="ECO:0000256" key="1">
    <source>
        <dbReference type="ARBA" id="ARBA00004370"/>
    </source>
</evidence>
<dbReference type="Proteomes" id="UP000602745">
    <property type="component" value="Unassembled WGS sequence"/>
</dbReference>
<reference evidence="13" key="1">
    <citation type="journal article" date="2014" name="Int. J. Syst. Evol. Microbiol.">
        <title>Complete genome sequence of Corynebacterium casei LMG S-19264T (=DSM 44701T), isolated from a smear-ripened cheese.</title>
        <authorList>
            <consortium name="US DOE Joint Genome Institute (JGI-PGF)"/>
            <person name="Walter F."/>
            <person name="Albersmeier A."/>
            <person name="Kalinowski J."/>
            <person name="Ruckert C."/>
        </authorList>
    </citation>
    <scope>NUCLEOTIDE SEQUENCE</scope>
    <source>
        <strain evidence="13">CCM 7684</strain>
    </source>
</reference>
<name>A0A8J2YH29_9RHOB</name>
<evidence type="ECO:0000256" key="4">
    <source>
        <dbReference type="ARBA" id="ARBA00022692"/>
    </source>
</evidence>
<dbReference type="InterPro" id="IPR036909">
    <property type="entry name" value="Cyt_c-like_dom_sf"/>
</dbReference>
<evidence type="ECO:0000256" key="8">
    <source>
        <dbReference type="ARBA" id="ARBA00023136"/>
    </source>
</evidence>
<dbReference type="GO" id="GO:0016020">
    <property type="term" value="C:membrane"/>
    <property type="evidence" value="ECO:0007669"/>
    <property type="project" value="UniProtKB-SubCell"/>
</dbReference>
<keyword evidence="11" id="KW-0732">Signal</keyword>
<evidence type="ECO:0000259" key="12">
    <source>
        <dbReference type="PROSITE" id="PS51007"/>
    </source>
</evidence>
<dbReference type="EMBL" id="BMCP01000002">
    <property type="protein sequence ID" value="GGE40049.1"/>
    <property type="molecule type" value="Genomic_DNA"/>
</dbReference>
<keyword evidence="7 9" id="KW-0408">Iron</keyword>
<sequence length="293" mass="32184">MSLRITLALSAALLASASLTSAPAVAAEGTPHPPQEEWSFSGPFGGFDRAQLQRGFKVYREVCASCHGLNRVAFRNLGEPGGPEFSEAQITALAAEYQITDGPGEDGEMFDRPGRPSDRFPPIYPNEQAAAAANGKAPPDLSLIAKARTYERGFPLFILDIFTQYQTQGPDYIHALLTGYTEPPQGFEVPAGTHYNAYFPGHVIAMAKPLSDGQVTYDDNAPATVDQYARDVTAFLMWAAEPHMEQRKRIGFQVMIFLIGFALLLYFTKKKIWHEVEKPREIAEGKDPAQTSL</sequence>
<feature type="chain" id="PRO_5035237513" description="Cytochrome c1" evidence="11">
    <location>
        <begin position="27"/>
        <end position="293"/>
    </location>
</feature>
<accession>A0A8J2YH29</accession>
<feature type="binding site" description="covalent" evidence="9">
    <location>
        <position position="63"/>
    </location>
    <ligand>
        <name>heme c</name>
        <dbReference type="ChEBI" id="CHEBI:61717"/>
    </ligand>
</feature>
<evidence type="ECO:0000256" key="7">
    <source>
        <dbReference type="ARBA" id="ARBA00023004"/>
    </source>
</evidence>
<dbReference type="Pfam" id="PF02167">
    <property type="entry name" value="Cytochrom_C1"/>
    <property type="match status" value="1"/>
</dbReference>
<evidence type="ECO:0000256" key="10">
    <source>
        <dbReference type="SAM" id="Phobius"/>
    </source>
</evidence>
<evidence type="ECO:0000313" key="13">
    <source>
        <dbReference type="EMBL" id="GGE40049.1"/>
    </source>
</evidence>
<evidence type="ECO:0000256" key="9">
    <source>
        <dbReference type="PIRSR" id="PIRSR602326-1"/>
    </source>
</evidence>
<evidence type="ECO:0000256" key="5">
    <source>
        <dbReference type="ARBA" id="ARBA00022723"/>
    </source>
</evidence>
<evidence type="ECO:0000256" key="2">
    <source>
        <dbReference type="ARBA" id="ARBA00016165"/>
    </source>
</evidence>
<keyword evidence="5 9" id="KW-0479">Metal-binding</keyword>
<dbReference type="Gene3D" id="1.10.760.10">
    <property type="entry name" value="Cytochrome c-like domain"/>
    <property type="match status" value="1"/>
</dbReference>
<keyword evidence="6 10" id="KW-1133">Transmembrane helix</keyword>
<keyword evidence="4 10" id="KW-0812">Transmembrane</keyword>